<keyword evidence="2" id="KW-1185">Reference proteome</keyword>
<gene>
    <name evidence="1" type="ORF">J2Z76_001860</name>
</gene>
<reference evidence="1 2" key="1">
    <citation type="submission" date="2021-03" db="EMBL/GenBank/DDBJ databases">
        <title>Genomic Encyclopedia of Type Strains, Phase IV (KMG-IV): sequencing the most valuable type-strain genomes for metagenomic binning, comparative biology and taxonomic classification.</title>
        <authorList>
            <person name="Goeker M."/>
        </authorList>
    </citation>
    <scope>NUCLEOTIDE SEQUENCE [LARGE SCALE GENOMIC DNA]</scope>
    <source>
        <strain evidence="1 2">DSM 24004</strain>
    </source>
</reference>
<organism evidence="1 2">
    <name type="scientific">Sedimentibacter acidaminivorans</name>
    <dbReference type="NCBI Taxonomy" id="913099"/>
    <lineage>
        <taxon>Bacteria</taxon>
        <taxon>Bacillati</taxon>
        <taxon>Bacillota</taxon>
        <taxon>Tissierellia</taxon>
        <taxon>Sedimentibacter</taxon>
    </lineage>
</organism>
<protein>
    <submittedName>
        <fullName evidence="1">Ribonuclease toxin of YeeF-YezG toxin-antitoxin module</fullName>
    </submittedName>
</protein>
<dbReference type="EMBL" id="JAGGKS010000005">
    <property type="protein sequence ID" value="MBP1925996.1"/>
    <property type="molecule type" value="Genomic_DNA"/>
</dbReference>
<proteinExistence type="predicted"/>
<evidence type="ECO:0000313" key="1">
    <source>
        <dbReference type="EMBL" id="MBP1925996.1"/>
    </source>
</evidence>
<name>A0ABS4GE74_9FIRM</name>
<comment type="caution">
    <text evidence="1">The sequence shown here is derived from an EMBL/GenBank/DDBJ whole genome shotgun (WGS) entry which is preliminary data.</text>
</comment>
<evidence type="ECO:0000313" key="2">
    <source>
        <dbReference type="Proteomes" id="UP001519342"/>
    </source>
</evidence>
<dbReference type="Proteomes" id="UP001519342">
    <property type="component" value="Unassembled WGS sequence"/>
</dbReference>
<accession>A0ABS4GE74</accession>
<dbReference type="RefSeq" id="WP_209511735.1">
    <property type="nucleotide sequence ID" value="NZ_JAGGKS010000005.1"/>
</dbReference>
<sequence>MIISEYRNIDKRLNILINSVDRMLNLEVINIHDLEFVKLRRTIVVILKKIFDDSSLAEKYISKFNQIMHYNYEQTEFNFNKAKESLKQLVYEAIEEVSRVYYRNLKFISECSLPYLTYLKALKLYRVFSEKLAVKRKITTELFN</sequence>